<dbReference type="AlphaFoldDB" id="A0A6S7CCA9"/>
<reference evidence="1 2" key="1">
    <citation type="submission" date="2020-04" db="EMBL/GenBank/DDBJ databases">
        <authorList>
            <person name="De Canck E."/>
        </authorList>
    </citation>
    <scope>NUCLEOTIDE SEQUENCE [LARGE SCALE GENOMIC DNA]</scope>
    <source>
        <strain evidence="1 2">LMG 28138</strain>
    </source>
</reference>
<dbReference type="Proteomes" id="UP000494115">
    <property type="component" value="Unassembled WGS sequence"/>
</dbReference>
<name>A0A6S7CCA9_9BURK</name>
<sequence length="139" mass="15339">MLELSLRAYQVLHMADTFPREFFIQGVTNEGKTFRPSDWSERLSGVMSAFGPGASGANAKLKYSLYVRPEMFGNVKCVVVDERLRDIEPMAFDFVMNFARDNNLLVTEGCSIPDHTEEAEAAAAAKAKAAAQARMARLG</sequence>
<evidence type="ECO:0008006" key="3">
    <source>
        <dbReference type="Google" id="ProtNLM"/>
    </source>
</evidence>
<proteinExistence type="predicted"/>
<dbReference type="InterPro" id="IPR021969">
    <property type="entry name" value="DUF3579"/>
</dbReference>
<keyword evidence="2" id="KW-1185">Reference proteome</keyword>
<protein>
    <recommendedName>
        <fullName evidence="3">DUF3579 domain-containing protein</fullName>
    </recommendedName>
</protein>
<dbReference type="Gene3D" id="3.30.70.2340">
    <property type="entry name" value="Uncharacterised protein PF12112 family, DUF3579"/>
    <property type="match status" value="1"/>
</dbReference>
<gene>
    <name evidence="1" type="ORF">LMG28138_00241</name>
</gene>
<accession>A0A6S7CCA9</accession>
<evidence type="ECO:0000313" key="2">
    <source>
        <dbReference type="Proteomes" id="UP000494115"/>
    </source>
</evidence>
<dbReference type="EMBL" id="CADIKM010000001">
    <property type="protein sequence ID" value="CAB3776891.1"/>
    <property type="molecule type" value="Genomic_DNA"/>
</dbReference>
<dbReference type="Pfam" id="PF12112">
    <property type="entry name" value="DUF3579"/>
    <property type="match status" value="1"/>
</dbReference>
<organism evidence="1 2">
    <name type="scientific">Pararobbsia alpina</name>
    <dbReference type="NCBI Taxonomy" id="621374"/>
    <lineage>
        <taxon>Bacteria</taxon>
        <taxon>Pseudomonadati</taxon>
        <taxon>Pseudomonadota</taxon>
        <taxon>Betaproteobacteria</taxon>
        <taxon>Burkholderiales</taxon>
        <taxon>Burkholderiaceae</taxon>
        <taxon>Pararobbsia</taxon>
    </lineage>
</organism>
<evidence type="ECO:0000313" key="1">
    <source>
        <dbReference type="EMBL" id="CAB3776891.1"/>
    </source>
</evidence>